<reference evidence="22" key="1">
    <citation type="submission" date="2021-02" db="EMBL/GenBank/DDBJ databases">
        <authorList>
            <person name="Nowell W R."/>
        </authorList>
    </citation>
    <scope>NUCLEOTIDE SEQUENCE</scope>
</reference>
<keyword evidence="16" id="KW-0496">Mitochondrion</keyword>
<comment type="catalytic activity">
    <reaction evidence="17">
        <text>L-threonyl-[protein] + ATP = O-phospho-L-threonyl-[protein] + ADP + H(+)</text>
        <dbReference type="Rhea" id="RHEA:46608"/>
        <dbReference type="Rhea" id="RHEA-COMP:11060"/>
        <dbReference type="Rhea" id="RHEA-COMP:11605"/>
        <dbReference type="ChEBI" id="CHEBI:15378"/>
        <dbReference type="ChEBI" id="CHEBI:30013"/>
        <dbReference type="ChEBI" id="CHEBI:30616"/>
        <dbReference type="ChEBI" id="CHEBI:61977"/>
        <dbReference type="ChEBI" id="CHEBI:456216"/>
        <dbReference type="EC" id="2.7.11.1"/>
    </reaction>
</comment>
<keyword evidence="15" id="KW-0809">Transit peptide</keyword>
<dbReference type="PANTHER" id="PTHR22972:SF7">
    <property type="entry name" value="SERINE_THREONINE-PROTEIN KINASE PINK1, MITOCHONDRIAL"/>
    <property type="match status" value="1"/>
</dbReference>
<evidence type="ECO:0000256" key="1">
    <source>
        <dbReference type="ARBA" id="ARBA00001946"/>
    </source>
</evidence>
<dbReference type="GO" id="GO:0046872">
    <property type="term" value="F:metal ion binding"/>
    <property type="evidence" value="ECO:0007669"/>
    <property type="project" value="UniProtKB-KW"/>
</dbReference>
<evidence type="ECO:0000256" key="6">
    <source>
        <dbReference type="ARBA" id="ARBA00022527"/>
    </source>
</evidence>
<comment type="catalytic activity">
    <reaction evidence="18">
        <text>L-seryl-[protein] + ATP = O-phospho-L-seryl-[protein] + ADP + H(+)</text>
        <dbReference type="Rhea" id="RHEA:17989"/>
        <dbReference type="Rhea" id="RHEA-COMP:9863"/>
        <dbReference type="Rhea" id="RHEA-COMP:11604"/>
        <dbReference type="ChEBI" id="CHEBI:15378"/>
        <dbReference type="ChEBI" id="CHEBI:29999"/>
        <dbReference type="ChEBI" id="CHEBI:30616"/>
        <dbReference type="ChEBI" id="CHEBI:83421"/>
        <dbReference type="ChEBI" id="CHEBI:456216"/>
        <dbReference type="EC" id="2.7.11.1"/>
    </reaction>
</comment>
<protein>
    <recommendedName>
        <fullName evidence="5">non-specific serine/threonine protein kinase</fullName>
        <ecNumber evidence="5">2.7.11.1</ecNumber>
    </recommendedName>
</protein>
<evidence type="ECO:0000256" key="14">
    <source>
        <dbReference type="ARBA" id="ARBA00022842"/>
    </source>
</evidence>
<evidence type="ECO:0000313" key="23">
    <source>
        <dbReference type="EMBL" id="CAF2268965.1"/>
    </source>
</evidence>
<evidence type="ECO:0000256" key="2">
    <source>
        <dbReference type="ARBA" id="ARBA00004434"/>
    </source>
</evidence>
<dbReference type="GO" id="GO:0005741">
    <property type="term" value="C:mitochondrial outer membrane"/>
    <property type="evidence" value="ECO:0007669"/>
    <property type="project" value="UniProtKB-SubCell"/>
</dbReference>
<keyword evidence="11" id="KW-1000">Mitochondrion outer membrane</keyword>
<keyword evidence="9" id="KW-0547">Nucleotide-binding</keyword>
<dbReference type="InterPro" id="IPR000719">
    <property type="entry name" value="Prot_kinase_dom"/>
</dbReference>
<evidence type="ECO:0000256" key="18">
    <source>
        <dbReference type="ARBA" id="ARBA00048679"/>
    </source>
</evidence>
<gene>
    <name evidence="21" type="ORF">CJN711_LOCUS7047</name>
    <name evidence="22" type="ORF">KQP761_LOCUS21069</name>
    <name evidence="23" type="ORF">MBJ925_LOCUS39379</name>
</gene>
<dbReference type="GO" id="GO:0005743">
    <property type="term" value="C:mitochondrial inner membrane"/>
    <property type="evidence" value="ECO:0007669"/>
    <property type="project" value="UniProtKB-SubCell"/>
</dbReference>
<dbReference type="GO" id="GO:0000422">
    <property type="term" value="P:autophagy of mitochondrion"/>
    <property type="evidence" value="ECO:0007669"/>
    <property type="project" value="TreeGrafter"/>
</dbReference>
<evidence type="ECO:0000256" key="12">
    <source>
        <dbReference type="ARBA" id="ARBA00022792"/>
    </source>
</evidence>
<evidence type="ECO:0000256" key="19">
    <source>
        <dbReference type="SAM" id="MobiDB-lite"/>
    </source>
</evidence>
<keyword evidence="14" id="KW-0460">Magnesium</keyword>
<dbReference type="PROSITE" id="PS50011">
    <property type="entry name" value="PROTEIN_KINASE_DOM"/>
    <property type="match status" value="1"/>
</dbReference>
<evidence type="ECO:0000256" key="16">
    <source>
        <dbReference type="ARBA" id="ARBA00023128"/>
    </source>
</evidence>
<dbReference type="InterPro" id="IPR051511">
    <property type="entry name" value="MitoQC_Scaffold_Kinases"/>
</dbReference>
<dbReference type="Pfam" id="PF00069">
    <property type="entry name" value="Pkinase"/>
    <property type="match status" value="1"/>
</dbReference>
<evidence type="ECO:0000256" key="9">
    <source>
        <dbReference type="ARBA" id="ARBA00022741"/>
    </source>
</evidence>
<evidence type="ECO:0000256" key="15">
    <source>
        <dbReference type="ARBA" id="ARBA00022946"/>
    </source>
</evidence>
<comment type="cofactor">
    <cofactor evidence="1">
        <name>Mg(2+)</name>
        <dbReference type="ChEBI" id="CHEBI:18420"/>
    </cofactor>
</comment>
<name>A0A815ZZD9_9BILA</name>
<feature type="region of interest" description="Disordered" evidence="19">
    <location>
        <begin position="175"/>
        <end position="216"/>
    </location>
</feature>
<evidence type="ECO:0000313" key="24">
    <source>
        <dbReference type="Proteomes" id="UP000663834"/>
    </source>
</evidence>
<evidence type="ECO:0000256" key="17">
    <source>
        <dbReference type="ARBA" id="ARBA00047899"/>
    </source>
</evidence>
<dbReference type="SMART" id="SM00220">
    <property type="entry name" value="S_TKc"/>
    <property type="match status" value="1"/>
</dbReference>
<dbReference type="GO" id="GO:0005829">
    <property type="term" value="C:cytosol"/>
    <property type="evidence" value="ECO:0007669"/>
    <property type="project" value="UniProtKB-SubCell"/>
</dbReference>
<dbReference type="InterPro" id="IPR011009">
    <property type="entry name" value="Kinase-like_dom_sf"/>
</dbReference>
<dbReference type="PROSITE" id="PS00108">
    <property type="entry name" value="PROTEIN_KINASE_ST"/>
    <property type="match status" value="1"/>
</dbReference>
<evidence type="ECO:0000256" key="7">
    <source>
        <dbReference type="ARBA" id="ARBA00022679"/>
    </source>
</evidence>
<dbReference type="EMBL" id="CAJNOW010010885">
    <property type="protein sequence ID" value="CAF1589936.1"/>
    <property type="molecule type" value="Genomic_DNA"/>
</dbReference>
<dbReference type="GO" id="GO:0090141">
    <property type="term" value="P:positive regulation of mitochondrial fission"/>
    <property type="evidence" value="ECO:0007669"/>
    <property type="project" value="TreeGrafter"/>
</dbReference>
<dbReference type="EMBL" id="CAJNOV010002304">
    <property type="protein sequence ID" value="CAF1098818.1"/>
    <property type="molecule type" value="Genomic_DNA"/>
</dbReference>
<evidence type="ECO:0000256" key="5">
    <source>
        <dbReference type="ARBA" id="ARBA00012513"/>
    </source>
</evidence>
<dbReference type="GO" id="GO:0042981">
    <property type="term" value="P:regulation of apoptotic process"/>
    <property type="evidence" value="ECO:0007669"/>
    <property type="project" value="TreeGrafter"/>
</dbReference>
<comment type="subcellular location">
    <subcellularLocation>
        <location evidence="3">Cytoplasm</location>
        <location evidence="3">Cytosol</location>
    </subcellularLocation>
    <subcellularLocation>
        <location evidence="2">Mitochondrion inner membrane</location>
        <topology evidence="2">Single-pass membrane protein</topology>
    </subcellularLocation>
    <subcellularLocation>
        <location evidence="4">Mitochondrion outer membrane</location>
        <topology evidence="4">Single-pass membrane protein</topology>
    </subcellularLocation>
</comment>
<keyword evidence="8" id="KW-0479">Metal-binding</keyword>
<dbReference type="Gene3D" id="1.10.510.10">
    <property type="entry name" value="Transferase(Phosphotransferase) domain 1"/>
    <property type="match status" value="1"/>
</dbReference>
<evidence type="ECO:0000256" key="3">
    <source>
        <dbReference type="ARBA" id="ARBA00004514"/>
    </source>
</evidence>
<keyword evidence="12" id="KW-0999">Mitochondrion inner membrane</keyword>
<dbReference type="Proteomes" id="UP000663834">
    <property type="component" value="Unassembled WGS sequence"/>
</dbReference>
<dbReference type="SUPFAM" id="SSF56112">
    <property type="entry name" value="Protein kinase-like (PK-like)"/>
    <property type="match status" value="1"/>
</dbReference>
<keyword evidence="10" id="KW-0418">Kinase</keyword>
<evidence type="ECO:0000256" key="10">
    <source>
        <dbReference type="ARBA" id="ARBA00022777"/>
    </source>
</evidence>
<accession>A0A815ZZD9</accession>
<organism evidence="22 24">
    <name type="scientific">Rotaria magnacalcarata</name>
    <dbReference type="NCBI Taxonomy" id="392030"/>
    <lineage>
        <taxon>Eukaryota</taxon>
        <taxon>Metazoa</taxon>
        <taxon>Spiralia</taxon>
        <taxon>Gnathifera</taxon>
        <taxon>Rotifera</taxon>
        <taxon>Eurotatoria</taxon>
        <taxon>Bdelloidea</taxon>
        <taxon>Philodinida</taxon>
        <taxon>Philodinidae</taxon>
        <taxon>Rotaria</taxon>
    </lineage>
</organism>
<dbReference type="EC" id="2.7.11.1" evidence="5"/>
<evidence type="ECO:0000256" key="8">
    <source>
        <dbReference type="ARBA" id="ARBA00022723"/>
    </source>
</evidence>
<evidence type="ECO:0000256" key="4">
    <source>
        <dbReference type="ARBA" id="ARBA00004572"/>
    </source>
</evidence>
<comment type="caution">
    <text evidence="22">The sequence shown here is derived from an EMBL/GenBank/DDBJ whole genome shotgun (WGS) entry which is preliminary data.</text>
</comment>
<evidence type="ECO:0000313" key="21">
    <source>
        <dbReference type="EMBL" id="CAF1098818.1"/>
    </source>
</evidence>
<keyword evidence="12" id="KW-0472">Membrane</keyword>
<dbReference type="Proteomes" id="UP000663824">
    <property type="component" value="Unassembled WGS sequence"/>
</dbReference>
<keyword evidence="7" id="KW-0808">Transferase</keyword>
<evidence type="ECO:0000256" key="13">
    <source>
        <dbReference type="ARBA" id="ARBA00022840"/>
    </source>
</evidence>
<evidence type="ECO:0000313" key="22">
    <source>
        <dbReference type="EMBL" id="CAF1589936.1"/>
    </source>
</evidence>
<dbReference type="Gene3D" id="3.30.200.20">
    <property type="entry name" value="Phosphorylase Kinase, domain 1"/>
    <property type="match status" value="1"/>
</dbReference>
<dbReference type="AlphaFoldDB" id="A0A815ZZD9"/>
<evidence type="ECO:0000256" key="11">
    <source>
        <dbReference type="ARBA" id="ARBA00022787"/>
    </source>
</evidence>
<keyword evidence="13" id="KW-0067">ATP-binding</keyword>
<dbReference type="EMBL" id="CAJNRE010022116">
    <property type="protein sequence ID" value="CAF2268965.1"/>
    <property type="molecule type" value="Genomic_DNA"/>
</dbReference>
<sequence length="580" mass="66592">MVFKATASLIARLSRAFVSRPFKPAFNHRIYQKPPLNRTHQVYSKHAPRFYLFPSIYRSIFLTQNGPNASNLMPFRMALNEIKRRLFFAAPSSSRLILGLLGYSFVQQGPIDNFRFNETFNKIGDLLSTTTTVDQFNDENEKYSRASLDDYELGRLLGCGCNAAVYEARLRSPSTNSTIPLEKHTSENDTEILSRQSSNSSSVYEDINQNDDNKEEQLNELTLKEVRYRVSTSMQQSTDINSDVLPAGQFNLAIKMLFNYGIQSNAEAIEKAMEKELLPLRKCFHHPNVVRMYSCFVDSFPLLNEAHAFYPMAIPTRLAPDSYGRNKTLFIVMRRYDLTLSQYIQLNQPNTHERLLLFAQLLEALLYLNNHSIVHRDLKGDNLLICNETGELVLADFGCALYHPPDLKVSYQTDEICKGGNLALMAPEILTCQPGSKHFLDYSKSDLWASGTLCYEFFSQSNPFFHGTLRPDKYDDEKLPSLSSKAPIIIELLAHSMLRKNPEKRPSISLVSNCVHLCLWFKTLKSQTELYQAYMWTALEALFHKQTLTRVEINLKKLFFERQTCQSLYRAQAFLNQLQV</sequence>
<dbReference type="PANTHER" id="PTHR22972">
    <property type="entry name" value="SERINE/THREONINE PROTEIN KINASE"/>
    <property type="match status" value="1"/>
</dbReference>
<dbReference type="GO" id="GO:0005524">
    <property type="term" value="F:ATP binding"/>
    <property type="evidence" value="ECO:0007669"/>
    <property type="project" value="UniProtKB-KW"/>
</dbReference>
<dbReference type="InterPro" id="IPR008271">
    <property type="entry name" value="Ser/Thr_kinase_AS"/>
</dbReference>
<feature type="domain" description="Protein kinase" evidence="20">
    <location>
        <begin position="151"/>
        <end position="519"/>
    </location>
</feature>
<dbReference type="OrthoDB" id="1405469at2759"/>
<dbReference type="GO" id="GO:0004674">
    <property type="term" value="F:protein serine/threonine kinase activity"/>
    <property type="evidence" value="ECO:0007669"/>
    <property type="project" value="UniProtKB-KW"/>
</dbReference>
<evidence type="ECO:0000259" key="20">
    <source>
        <dbReference type="PROSITE" id="PS50011"/>
    </source>
</evidence>
<dbReference type="Proteomes" id="UP000663855">
    <property type="component" value="Unassembled WGS sequence"/>
</dbReference>
<proteinExistence type="predicted"/>
<feature type="compositionally biased region" description="Polar residues" evidence="19">
    <location>
        <begin position="191"/>
        <end position="203"/>
    </location>
</feature>
<keyword evidence="6" id="KW-0723">Serine/threonine-protein kinase</keyword>